<protein>
    <submittedName>
        <fullName evidence="2">Uncharacterized protein</fullName>
    </submittedName>
</protein>
<dbReference type="RefSeq" id="WP_025076264.1">
    <property type="nucleotide sequence ID" value="NZ_FQVD01000047.1"/>
</dbReference>
<sequence length="138" mass="16310">MKNVKNKIRKFIIVTCACIIAMICRGGYWYYKYEGMNVPLIISTQYSSLPTDIKVYIDGNIVFKDKSLQKLYEFQDVHTSCGIHQLKIIVDGKEFIEYFLVFPVRWVYIQIQKDNDENYKNNKDWFYVKFSSGTVGLM</sequence>
<gene>
    <name evidence="2" type="ORF">SAMN05444349_14712</name>
</gene>
<keyword evidence="1" id="KW-0812">Transmembrane</keyword>
<organism evidence="2 3">
    <name type="scientific">Bacteroides faecichinchillae</name>
    <dbReference type="NCBI Taxonomy" id="871325"/>
    <lineage>
        <taxon>Bacteria</taxon>
        <taxon>Pseudomonadati</taxon>
        <taxon>Bacteroidota</taxon>
        <taxon>Bacteroidia</taxon>
        <taxon>Bacteroidales</taxon>
        <taxon>Bacteroidaceae</taxon>
        <taxon>Bacteroides</taxon>
    </lineage>
</organism>
<accession>A0A1M5FNN2</accession>
<keyword evidence="3" id="KW-1185">Reference proteome</keyword>
<proteinExistence type="predicted"/>
<evidence type="ECO:0000256" key="1">
    <source>
        <dbReference type="SAM" id="Phobius"/>
    </source>
</evidence>
<name>A0A1M5FNN2_9BACE</name>
<dbReference type="EMBL" id="FQVD01000047">
    <property type="protein sequence ID" value="SHF93103.1"/>
    <property type="molecule type" value="Genomic_DNA"/>
</dbReference>
<keyword evidence="1" id="KW-0472">Membrane</keyword>
<evidence type="ECO:0000313" key="2">
    <source>
        <dbReference type="EMBL" id="SHF93103.1"/>
    </source>
</evidence>
<dbReference type="AlphaFoldDB" id="A0A1M5FNN2"/>
<reference evidence="2 3" key="1">
    <citation type="submission" date="2016-11" db="EMBL/GenBank/DDBJ databases">
        <authorList>
            <person name="Jaros S."/>
            <person name="Januszkiewicz K."/>
            <person name="Wedrychowicz H."/>
        </authorList>
    </citation>
    <scope>NUCLEOTIDE SEQUENCE [LARGE SCALE GENOMIC DNA]</scope>
    <source>
        <strain evidence="2 3">DSM 26883</strain>
    </source>
</reference>
<evidence type="ECO:0000313" key="3">
    <source>
        <dbReference type="Proteomes" id="UP000184436"/>
    </source>
</evidence>
<dbReference type="OrthoDB" id="9791280at2"/>
<keyword evidence="1" id="KW-1133">Transmembrane helix</keyword>
<feature type="transmembrane region" description="Helical" evidence="1">
    <location>
        <begin position="12"/>
        <end position="31"/>
    </location>
</feature>
<dbReference type="Proteomes" id="UP000184436">
    <property type="component" value="Unassembled WGS sequence"/>
</dbReference>